<gene>
    <name evidence="6" type="ORF">SAMN02745702_01876</name>
</gene>
<dbReference type="EMBL" id="FUYA01000005">
    <property type="protein sequence ID" value="SKA73536.1"/>
    <property type="molecule type" value="Genomic_DNA"/>
</dbReference>
<dbReference type="Pfam" id="PF13657">
    <property type="entry name" value="Couple_hipA"/>
    <property type="match status" value="1"/>
</dbReference>
<evidence type="ECO:0000259" key="5">
    <source>
        <dbReference type="Pfam" id="PF13657"/>
    </source>
</evidence>
<evidence type="ECO:0000256" key="1">
    <source>
        <dbReference type="ARBA" id="ARBA00010164"/>
    </source>
</evidence>
<accession>A0A1T4W8C9</accession>
<dbReference type="OrthoDB" id="9805913at2"/>
<sequence length="417" mass="46995">MPTNSCYVYLHLQKGFVPVGKLTMRQNGEQLSSEFAYGRRYLERPNALSIDPRQLPLTSERFQTLGLFGCFRDASPDGWGRHLLDRAAEEHGTHPSEFEYLTVLDQQNRIGALAFGMDLSGPKPYTPAWRPKRIAGDGLDLQKMLEAADAVMNYEELKPEYRRFLVRGSSVGGAQPKATLEFEGRPWIAKFSQKLESWPTCRIELAAMRLAAACGIRTAASRLVHVAGGRDILLSERFDRAPNGNRLPYLTAMSLTGVPEMHMGSYGDIARSMRRFCDTDTLSDDLAELFRRMVFNILCNNTDDHQCNHAFLYSFERRTWRLSPAYDVVPQPLFYETGPSRLTLGVGESGTLATLPNALSHCEDFLLTKEQARGIVRNMHARVHKHWQQVNQDAGVPEEKLPALAQAYHVAASPYEE</sequence>
<dbReference type="InterPro" id="IPR017508">
    <property type="entry name" value="HipA_N1"/>
</dbReference>
<dbReference type="GO" id="GO:0005829">
    <property type="term" value="C:cytosol"/>
    <property type="evidence" value="ECO:0007669"/>
    <property type="project" value="TreeGrafter"/>
</dbReference>
<keyword evidence="3 6" id="KW-0418">Kinase</keyword>
<dbReference type="Proteomes" id="UP000189733">
    <property type="component" value="Unassembled WGS sequence"/>
</dbReference>
<dbReference type="InterPro" id="IPR012893">
    <property type="entry name" value="HipA-like_C"/>
</dbReference>
<dbReference type="Gene3D" id="1.10.1070.20">
    <property type="match status" value="1"/>
</dbReference>
<dbReference type="PANTHER" id="PTHR37419:SF8">
    <property type="entry name" value="TOXIN YJJJ"/>
    <property type="match status" value="1"/>
</dbReference>
<dbReference type="GO" id="GO:0004674">
    <property type="term" value="F:protein serine/threonine kinase activity"/>
    <property type="evidence" value="ECO:0007669"/>
    <property type="project" value="TreeGrafter"/>
</dbReference>
<evidence type="ECO:0000313" key="7">
    <source>
        <dbReference type="Proteomes" id="UP000189733"/>
    </source>
</evidence>
<dbReference type="Pfam" id="PF07804">
    <property type="entry name" value="HipA_C"/>
    <property type="match status" value="1"/>
</dbReference>
<keyword evidence="7" id="KW-1185">Reference proteome</keyword>
<evidence type="ECO:0000313" key="6">
    <source>
        <dbReference type="EMBL" id="SKA73536.1"/>
    </source>
</evidence>
<dbReference type="AlphaFoldDB" id="A0A1T4W8C9"/>
<dbReference type="PANTHER" id="PTHR37419">
    <property type="entry name" value="SERINE/THREONINE-PROTEIN KINASE TOXIN HIPA"/>
    <property type="match status" value="1"/>
</dbReference>
<protein>
    <submittedName>
        <fullName evidence="6">Serine/threonine-protein kinase HipA</fullName>
    </submittedName>
</protein>
<comment type="similarity">
    <text evidence="1">Belongs to the HipA Ser/Thr kinase family.</text>
</comment>
<evidence type="ECO:0000259" key="4">
    <source>
        <dbReference type="Pfam" id="PF07804"/>
    </source>
</evidence>
<name>A0A1T4W8C9_9BACT</name>
<feature type="domain" description="HipA N-terminal subdomain 1" evidence="5">
    <location>
        <begin position="18"/>
        <end position="114"/>
    </location>
</feature>
<feature type="domain" description="HipA-like C-terminal" evidence="4">
    <location>
        <begin position="169"/>
        <end position="387"/>
    </location>
</feature>
<proteinExistence type="inferred from homology"/>
<organism evidence="6 7">
    <name type="scientific">Desulfobaculum bizertense DSM 18034</name>
    <dbReference type="NCBI Taxonomy" id="1121442"/>
    <lineage>
        <taxon>Bacteria</taxon>
        <taxon>Pseudomonadati</taxon>
        <taxon>Thermodesulfobacteriota</taxon>
        <taxon>Desulfovibrionia</taxon>
        <taxon>Desulfovibrionales</taxon>
        <taxon>Desulfovibrionaceae</taxon>
        <taxon>Desulfobaculum</taxon>
    </lineage>
</organism>
<dbReference type="RefSeq" id="WP_159445965.1">
    <property type="nucleotide sequence ID" value="NZ_FUYA01000005.1"/>
</dbReference>
<evidence type="ECO:0000256" key="3">
    <source>
        <dbReference type="ARBA" id="ARBA00022777"/>
    </source>
</evidence>
<reference evidence="6 7" key="1">
    <citation type="submission" date="2017-02" db="EMBL/GenBank/DDBJ databases">
        <authorList>
            <person name="Peterson S.W."/>
        </authorList>
    </citation>
    <scope>NUCLEOTIDE SEQUENCE [LARGE SCALE GENOMIC DNA]</scope>
    <source>
        <strain evidence="6 7">DSM 18034</strain>
    </source>
</reference>
<dbReference type="InterPro" id="IPR052028">
    <property type="entry name" value="HipA_Ser/Thr_kinase"/>
</dbReference>
<dbReference type="STRING" id="1121442.SAMN02745702_01876"/>
<keyword evidence="2" id="KW-0808">Transferase</keyword>
<evidence type="ECO:0000256" key="2">
    <source>
        <dbReference type="ARBA" id="ARBA00022679"/>
    </source>
</evidence>